<dbReference type="Gene3D" id="3.40.630.30">
    <property type="match status" value="1"/>
</dbReference>
<dbReference type="InterPro" id="IPR002110">
    <property type="entry name" value="Ankyrin_rpt"/>
</dbReference>
<dbReference type="SUPFAM" id="SSF55729">
    <property type="entry name" value="Acyl-CoA N-acyltransferases (Nat)"/>
    <property type="match status" value="1"/>
</dbReference>
<dbReference type="SMART" id="SM00248">
    <property type="entry name" value="ANK"/>
    <property type="match status" value="3"/>
</dbReference>
<dbReference type="Pfam" id="PF13606">
    <property type="entry name" value="Ank_3"/>
    <property type="match status" value="1"/>
</dbReference>
<evidence type="ECO:0000256" key="1">
    <source>
        <dbReference type="ARBA" id="ARBA00022737"/>
    </source>
</evidence>
<dbReference type="PROSITE" id="PS51186">
    <property type="entry name" value="GNAT"/>
    <property type="match status" value="1"/>
</dbReference>
<evidence type="ECO:0000313" key="7">
    <source>
        <dbReference type="Proteomes" id="UP001189429"/>
    </source>
</evidence>
<evidence type="ECO:0000256" key="4">
    <source>
        <dbReference type="SAM" id="MobiDB-lite"/>
    </source>
</evidence>
<dbReference type="PROSITE" id="PS50297">
    <property type="entry name" value="ANK_REP_REGION"/>
    <property type="match status" value="1"/>
</dbReference>
<dbReference type="SUPFAM" id="SSF48403">
    <property type="entry name" value="Ankyrin repeat"/>
    <property type="match status" value="1"/>
</dbReference>
<keyword evidence="1" id="KW-0677">Repeat</keyword>
<dbReference type="Pfam" id="PF13673">
    <property type="entry name" value="Acetyltransf_10"/>
    <property type="match status" value="1"/>
</dbReference>
<comment type="caution">
    <text evidence="6">The sequence shown here is derived from an EMBL/GenBank/DDBJ whole genome shotgun (WGS) entry which is preliminary data.</text>
</comment>
<organism evidence="6 7">
    <name type="scientific">Prorocentrum cordatum</name>
    <dbReference type="NCBI Taxonomy" id="2364126"/>
    <lineage>
        <taxon>Eukaryota</taxon>
        <taxon>Sar</taxon>
        <taxon>Alveolata</taxon>
        <taxon>Dinophyceae</taxon>
        <taxon>Prorocentrales</taxon>
        <taxon>Prorocentraceae</taxon>
        <taxon>Prorocentrum</taxon>
    </lineage>
</organism>
<gene>
    <name evidence="6" type="ORF">PCOR1329_LOCUS61577</name>
</gene>
<dbReference type="InterPro" id="IPR000182">
    <property type="entry name" value="GNAT_dom"/>
</dbReference>
<dbReference type="Proteomes" id="UP001189429">
    <property type="component" value="Unassembled WGS sequence"/>
</dbReference>
<evidence type="ECO:0000256" key="3">
    <source>
        <dbReference type="PROSITE-ProRule" id="PRU00023"/>
    </source>
</evidence>
<accession>A0ABN9VZF0</accession>
<evidence type="ECO:0000256" key="2">
    <source>
        <dbReference type="ARBA" id="ARBA00023043"/>
    </source>
</evidence>
<dbReference type="EMBL" id="CAUYUJ010017749">
    <property type="protein sequence ID" value="CAK0877542.1"/>
    <property type="molecule type" value="Genomic_DNA"/>
</dbReference>
<evidence type="ECO:0000313" key="6">
    <source>
        <dbReference type="EMBL" id="CAK0877542.1"/>
    </source>
</evidence>
<feature type="domain" description="N-acetyltransferase" evidence="5">
    <location>
        <begin position="307"/>
        <end position="448"/>
    </location>
</feature>
<feature type="region of interest" description="Disordered" evidence="4">
    <location>
        <begin position="473"/>
        <end position="548"/>
    </location>
</feature>
<proteinExistence type="predicted"/>
<dbReference type="PANTHER" id="PTHR24173">
    <property type="entry name" value="ANKYRIN REPEAT CONTAINING"/>
    <property type="match status" value="1"/>
</dbReference>
<dbReference type="Gene3D" id="1.25.40.20">
    <property type="entry name" value="Ankyrin repeat-containing domain"/>
    <property type="match status" value="1"/>
</dbReference>
<sequence>MATRGQQGLPHLVQSGSLDALRAALGPSAKRWINVDQQTLLFFAVLRKADCKEVCELLIDVHGVDPNAEDKRGQTALHYLAKTGHVSCVDLLISRGCSVDHVDENHYQTPLFYAARWSTRLMVKCLVDHKADVNFKDSSQQTPLFYARSLEVCEELLRGRGDACLAIDTHGVTVAESHWQRQQYELADFLATCAEALSHTGRMTWAVQRAAASPGVAGARGGASGAYGNWEAYATSVARGRDVKQLCQLEDEFVEDHRRVLGSEVPDAEFWSQIGLSPDAAKRRSTIQSITQVTKGSGKRHYTLKCLHLPPNPQRQAGPPRLRACRVAGYVYFKICEGDRDREESAGTRGARAAGAELAGAQSTRAHIVVSHLKVNAEHQRRGVATLLLAGMLQLVETEHGGFDLSHLYLSVVAENASAAALYRKLGFVETYRDGETVEWLHMKLVLAAGCEGAPTSAATRDAWLHRVRGTSGSLASDGVQPKQQQTKRKQVQVSSRLSRRRLEVKTPTSAGASALSTVSSTSAGGTTMVSGSSLESARRANYPTLSY</sequence>
<dbReference type="InterPro" id="IPR016181">
    <property type="entry name" value="Acyl_CoA_acyltransferase"/>
</dbReference>
<protein>
    <recommendedName>
        <fullName evidence="5">N-acetyltransferase domain-containing protein</fullName>
    </recommendedName>
</protein>
<reference evidence="6" key="1">
    <citation type="submission" date="2023-10" db="EMBL/GenBank/DDBJ databases">
        <authorList>
            <person name="Chen Y."/>
            <person name="Shah S."/>
            <person name="Dougan E. K."/>
            <person name="Thang M."/>
            <person name="Chan C."/>
        </authorList>
    </citation>
    <scope>NUCLEOTIDE SEQUENCE [LARGE SCALE GENOMIC DNA]</scope>
</reference>
<dbReference type="Pfam" id="PF12796">
    <property type="entry name" value="Ank_2"/>
    <property type="match status" value="1"/>
</dbReference>
<dbReference type="PANTHER" id="PTHR24173:SF74">
    <property type="entry name" value="ANKYRIN REPEAT DOMAIN-CONTAINING PROTEIN 16"/>
    <property type="match status" value="1"/>
</dbReference>
<dbReference type="PROSITE" id="PS50088">
    <property type="entry name" value="ANK_REPEAT"/>
    <property type="match status" value="2"/>
</dbReference>
<evidence type="ECO:0000259" key="5">
    <source>
        <dbReference type="PROSITE" id="PS51186"/>
    </source>
</evidence>
<keyword evidence="2 3" id="KW-0040">ANK repeat</keyword>
<feature type="repeat" description="ANK" evidence="3">
    <location>
        <begin position="72"/>
        <end position="104"/>
    </location>
</feature>
<feature type="repeat" description="ANK" evidence="3">
    <location>
        <begin position="106"/>
        <end position="138"/>
    </location>
</feature>
<feature type="compositionally biased region" description="Low complexity" evidence="4">
    <location>
        <begin position="509"/>
        <end position="534"/>
    </location>
</feature>
<keyword evidence="7" id="KW-1185">Reference proteome</keyword>
<dbReference type="InterPro" id="IPR036770">
    <property type="entry name" value="Ankyrin_rpt-contain_sf"/>
</dbReference>
<name>A0ABN9VZF0_9DINO</name>